<proteinExistence type="predicted"/>
<reference evidence="1 2" key="1">
    <citation type="journal article" date="2019" name="Commun. Biol.">
        <title>The bagworm genome reveals a unique fibroin gene that provides high tensile strength.</title>
        <authorList>
            <person name="Kono N."/>
            <person name="Nakamura H."/>
            <person name="Ohtoshi R."/>
            <person name="Tomita M."/>
            <person name="Numata K."/>
            <person name="Arakawa K."/>
        </authorList>
    </citation>
    <scope>NUCLEOTIDE SEQUENCE [LARGE SCALE GENOMIC DNA]</scope>
</reference>
<dbReference type="EMBL" id="BGZK01000346">
    <property type="protein sequence ID" value="GBP38267.1"/>
    <property type="molecule type" value="Genomic_DNA"/>
</dbReference>
<comment type="caution">
    <text evidence="1">The sequence shown here is derived from an EMBL/GenBank/DDBJ whole genome shotgun (WGS) entry which is preliminary data.</text>
</comment>
<organism evidence="1 2">
    <name type="scientific">Eumeta variegata</name>
    <name type="common">Bagworm moth</name>
    <name type="synonym">Eumeta japonica</name>
    <dbReference type="NCBI Taxonomy" id="151549"/>
    <lineage>
        <taxon>Eukaryota</taxon>
        <taxon>Metazoa</taxon>
        <taxon>Ecdysozoa</taxon>
        <taxon>Arthropoda</taxon>
        <taxon>Hexapoda</taxon>
        <taxon>Insecta</taxon>
        <taxon>Pterygota</taxon>
        <taxon>Neoptera</taxon>
        <taxon>Endopterygota</taxon>
        <taxon>Lepidoptera</taxon>
        <taxon>Glossata</taxon>
        <taxon>Ditrysia</taxon>
        <taxon>Tineoidea</taxon>
        <taxon>Psychidae</taxon>
        <taxon>Oiketicinae</taxon>
        <taxon>Eumeta</taxon>
    </lineage>
</organism>
<name>A0A4C1VIZ3_EUMVA</name>
<dbReference type="AlphaFoldDB" id="A0A4C1VIZ3"/>
<evidence type="ECO:0000313" key="1">
    <source>
        <dbReference type="EMBL" id="GBP38267.1"/>
    </source>
</evidence>
<evidence type="ECO:0000313" key="2">
    <source>
        <dbReference type="Proteomes" id="UP000299102"/>
    </source>
</evidence>
<sequence>MGTGVGSGNLNRTPGAAERWKDDETDFTLARNGQLAVMTLSSCRGRAGRRGKDTALTVRNRRSRLFLFSVTRDSDFIAR</sequence>
<dbReference type="Proteomes" id="UP000299102">
    <property type="component" value="Unassembled WGS sequence"/>
</dbReference>
<accession>A0A4C1VIZ3</accession>
<gene>
    <name evidence="1" type="ORF">EVAR_29210_1</name>
</gene>
<keyword evidence="2" id="KW-1185">Reference proteome</keyword>
<protein>
    <submittedName>
        <fullName evidence="1">Uncharacterized protein</fullName>
    </submittedName>
</protein>